<dbReference type="SUPFAM" id="SSF103473">
    <property type="entry name" value="MFS general substrate transporter"/>
    <property type="match status" value="1"/>
</dbReference>
<reference evidence="7 8" key="1">
    <citation type="journal article" date="2019" name="Int. J. Syst. Evol. Microbiol.">
        <title>The Global Catalogue of Microorganisms (GCM) 10K type strain sequencing project: providing services to taxonomists for standard genome sequencing and annotation.</title>
        <authorList>
            <consortium name="The Broad Institute Genomics Platform"/>
            <consortium name="The Broad Institute Genome Sequencing Center for Infectious Disease"/>
            <person name="Wu L."/>
            <person name="Ma J."/>
        </authorList>
    </citation>
    <scope>NUCLEOTIDE SEQUENCE [LARGE SCALE GENOMIC DNA]</scope>
    <source>
        <strain evidence="7 8">JCM 3325</strain>
    </source>
</reference>
<evidence type="ECO:0000313" key="7">
    <source>
        <dbReference type="EMBL" id="GAA2438019.1"/>
    </source>
</evidence>
<protein>
    <recommendedName>
        <fullName evidence="9">MFS transporter</fullName>
    </recommendedName>
</protein>
<comment type="caution">
    <text evidence="7">The sequence shown here is derived from an EMBL/GenBank/DDBJ whole genome shotgun (WGS) entry which is preliminary data.</text>
</comment>
<accession>A0ABN3JR83</accession>
<dbReference type="EMBL" id="BAAARW010000022">
    <property type="protein sequence ID" value="GAA2438019.1"/>
    <property type="molecule type" value="Genomic_DNA"/>
</dbReference>
<dbReference type="Proteomes" id="UP001501231">
    <property type="component" value="Unassembled WGS sequence"/>
</dbReference>
<dbReference type="InterPro" id="IPR036259">
    <property type="entry name" value="MFS_trans_sf"/>
</dbReference>
<evidence type="ECO:0000256" key="2">
    <source>
        <dbReference type="ARBA" id="ARBA00022692"/>
    </source>
</evidence>
<gene>
    <name evidence="7" type="ORF">GCM10010191_61400</name>
</gene>
<dbReference type="Gene3D" id="1.20.1250.20">
    <property type="entry name" value="MFS general substrate transporter like domains"/>
    <property type="match status" value="1"/>
</dbReference>
<keyword evidence="3 6" id="KW-1133">Transmembrane helix</keyword>
<evidence type="ECO:0000256" key="3">
    <source>
        <dbReference type="ARBA" id="ARBA00022989"/>
    </source>
</evidence>
<feature type="compositionally biased region" description="Low complexity" evidence="5">
    <location>
        <begin position="218"/>
        <end position="231"/>
    </location>
</feature>
<feature type="transmembrane region" description="Helical" evidence="6">
    <location>
        <begin position="141"/>
        <end position="163"/>
    </location>
</feature>
<name>A0ABN3JR83_9ACTN</name>
<organism evidence="7 8">
    <name type="scientific">Actinomadura vinacea</name>
    <dbReference type="NCBI Taxonomy" id="115336"/>
    <lineage>
        <taxon>Bacteria</taxon>
        <taxon>Bacillati</taxon>
        <taxon>Actinomycetota</taxon>
        <taxon>Actinomycetes</taxon>
        <taxon>Streptosporangiales</taxon>
        <taxon>Thermomonosporaceae</taxon>
        <taxon>Actinomadura</taxon>
    </lineage>
</organism>
<evidence type="ECO:0008006" key="9">
    <source>
        <dbReference type="Google" id="ProtNLM"/>
    </source>
</evidence>
<evidence type="ECO:0000256" key="5">
    <source>
        <dbReference type="SAM" id="MobiDB-lite"/>
    </source>
</evidence>
<keyword evidence="8" id="KW-1185">Reference proteome</keyword>
<dbReference type="InterPro" id="IPR051788">
    <property type="entry name" value="MFS_Transporter"/>
</dbReference>
<evidence type="ECO:0000313" key="8">
    <source>
        <dbReference type="Proteomes" id="UP001501231"/>
    </source>
</evidence>
<dbReference type="Pfam" id="PF07690">
    <property type="entry name" value="MFS_1"/>
    <property type="match status" value="1"/>
</dbReference>
<keyword evidence="4 6" id="KW-0472">Membrane</keyword>
<proteinExistence type="predicted"/>
<evidence type="ECO:0000256" key="4">
    <source>
        <dbReference type="ARBA" id="ARBA00023136"/>
    </source>
</evidence>
<dbReference type="InterPro" id="IPR011701">
    <property type="entry name" value="MFS"/>
</dbReference>
<dbReference type="RefSeq" id="WP_344593620.1">
    <property type="nucleotide sequence ID" value="NZ_BAAARW010000022.1"/>
</dbReference>
<evidence type="ECO:0000256" key="1">
    <source>
        <dbReference type="ARBA" id="ARBA00004141"/>
    </source>
</evidence>
<keyword evidence="2 6" id="KW-0812">Transmembrane</keyword>
<comment type="subcellular location">
    <subcellularLocation>
        <location evidence="1">Membrane</location>
        <topology evidence="1">Multi-pass membrane protein</topology>
    </subcellularLocation>
</comment>
<sequence>MVFVVHGLLFASWTAHIPDVKARLNLGDGSLGLALVGAPVGSVCAMMFAGALLSRVGSRTVVRLTLPGYCLAGALIGMTGSAAQLFVVLAVWGAFQGVLDIAMNAQAIAAERVRGRPIMTTVHGCWSIGALAGAGIGAGGVAAGVTLPVQLLLLGVAGMLVGLRQASRFADDPPRQSGGHREGRTSDTRWGAVLVRDELSLKVPQVRPERHSSLRVMAAGHTAAASRTAARPVRNSRRRSTC</sequence>
<evidence type="ECO:0000256" key="6">
    <source>
        <dbReference type="SAM" id="Phobius"/>
    </source>
</evidence>
<feature type="transmembrane region" description="Helical" evidence="6">
    <location>
        <begin position="30"/>
        <end position="54"/>
    </location>
</feature>
<dbReference type="PANTHER" id="PTHR23514:SF13">
    <property type="entry name" value="INNER MEMBRANE PROTEIN YBJJ"/>
    <property type="match status" value="1"/>
</dbReference>
<dbReference type="PANTHER" id="PTHR23514">
    <property type="entry name" value="BYPASS OF STOP CODON PROTEIN 6"/>
    <property type="match status" value="1"/>
</dbReference>
<feature type="transmembrane region" description="Helical" evidence="6">
    <location>
        <begin position="66"/>
        <end position="95"/>
    </location>
</feature>
<feature type="region of interest" description="Disordered" evidence="5">
    <location>
        <begin position="218"/>
        <end position="242"/>
    </location>
</feature>